<organism evidence="9 10">
    <name type="scientific">Megalodesulfovibrio gigas (strain ATCC 19364 / DSM 1382 / NCIMB 9332 / VKM B-1759)</name>
    <name type="common">Desulfovibrio gigas</name>
    <dbReference type="NCBI Taxonomy" id="1121448"/>
    <lineage>
        <taxon>Bacteria</taxon>
        <taxon>Pseudomonadati</taxon>
        <taxon>Thermodesulfobacteriota</taxon>
        <taxon>Desulfovibrionia</taxon>
        <taxon>Desulfovibrionales</taxon>
        <taxon>Desulfovibrionaceae</taxon>
        <taxon>Megalodesulfovibrio</taxon>
    </lineage>
</organism>
<comment type="subcellular location">
    <subcellularLocation>
        <location evidence="1">Cell membrane</location>
        <topology evidence="1">Multi-pass membrane protein</topology>
    </subcellularLocation>
</comment>
<feature type="transmembrane region" description="Helical" evidence="6">
    <location>
        <begin position="256"/>
        <end position="281"/>
    </location>
</feature>
<keyword evidence="3 6" id="KW-0812">Transmembrane</keyword>
<keyword evidence="4 6" id="KW-1133">Transmembrane helix</keyword>
<name>T2GES5_MEGG1</name>
<feature type="domain" description="ABC3 transporter permease C-terminal" evidence="7">
    <location>
        <begin position="261"/>
        <end position="380"/>
    </location>
</feature>
<dbReference type="GO" id="GO:0022857">
    <property type="term" value="F:transmembrane transporter activity"/>
    <property type="evidence" value="ECO:0007669"/>
    <property type="project" value="TreeGrafter"/>
</dbReference>
<dbReference type="PATRIC" id="fig|1121448.10.peg.2906"/>
<evidence type="ECO:0000256" key="5">
    <source>
        <dbReference type="ARBA" id="ARBA00023136"/>
    </source>
</evidence>
<feature type="domain" description="MacB-like periplasmic core" evidence="8">
    <location>
        <begin position="19"/>
        <end position="227"/>
    </location>
</feature>
<dbReference type="RefSeq" id="WP_021761722.1">
    <property type="nucleotide sequence ID" value="NC_022444.1"/>
</dbReference>
<keyword evidence="5 6" id="KW-0472">Membrane</keyword>
<evidence type="ECO:0000259" key="7">
    <source>
        <dbReference type="Pfam" id="PF02687"/>
    </source>
</evidence>
<proteinExistence type="predicted"/>
<accession>T2GES5</accession>
<dbReference type="InterPro" id="IPR025857">
    <property type="entry name" value="MacB_PCD"/>
</dbReference>
<sequence>MAVPLSYSWRNLARRRLTTALTAGGMALVVFVFAATLMLAEGLRQTLVATGSPHNAILLRKGAETEVQSGIERWAAGIVRTSPEIAPGQDGLPLVARELLVLIGLPKKRTGVVANVPVRGVEPASLGLRPEFRLLRGRLPRPGSTEVLLGMAVARGFAEVDLGQALQFAQARWPVVGVFDVAGSGFGSEVWGDVEVLMQAFRRQAFSTVVLRLRDDAALESLQVRLAADPRLQVDVFRETAFYEKQSEMMATFLRVLGVSLTAIFSLGAMIGAMITMYSAVATRIAEIGALRALGFGRGSILLAFLLEALLLGLLGGAVGVLAASALTQFTFSTTNFQTFSELAFTFRLTPGIAGLCLGFAAFMGVAGGLLPAVRAARLSIVEALRGA</sequence>
<evidence type="ECO:0000313" key="9">
    <source>
        <dbReference type="EMBL" id="AGW14669.1"/>
    </source>
</evidence>
<evidence type="ECO:0000313" key="10">
    <source>
        <dbReference type="Proteomes" id="UP000016587"/>
    </source>
</evidence>
<dbReference type="PANTHER" id="PTHR30572:SF15">
    <property type="entry name" value="ABC TRANSPORTER PERMEASE"/>
    <property type="match status" value="1"/>
</dbReference>
<evidence type="ECO:0000256" key="3">
    <source>
        <dbReference type="ARBA" id="ARBA00022692"/>
    </source>
</evidence>
<evidence type="ECO:0000256" key="4">
    <source>
        <dbReference type="ARBA" id="ARBA00022989"/>
    </source>
</evidence>
<dbReference type="InterPro" id="IPR050250">
    <property type="entry name" value="Macrolide_Exporter_MacB"/>
</dbReference>
<dbReference type="AlphaFoldDB" id="T2GES5"/>
<protein>
    <submittedName>
        <fullName evidence="9">Putative ABC transporter permease</fullName>
    </submittedName>
</protein>
<feature type="transmembrane region" description="Helical" evidence="6">
    <location>
        <begin position="20"/>
        <end position="40"/>
    </location>
</feature>
<feature type="transmembrane region" description="Helical" evidence="6">
    <location>
        <begin position="352"/>
        <end position="371"/>
    </location>
</feature>
<reference evidence="10" key="2">
    <citation type="submission" date="2013-07" db="EMBL/GenBank/DDBJ databases">
        <authorList>
            <person name="Morais-Silva F.O."/>
            <person name="Rezende A.M."/>
            <person name="Pimentel C."/>
            <person name="Resende D.M."/>
            <person name="Santos C.I."/>
            <person name="Clemente C."/>
            <person name="de Oliveira L.M."/>
            <person name="da Silva S.M."/>
            <person name="Costa D.A."/>
            <person name="Varela-Raposo A."/>
            <person name="Horacio E.C.A."/>
            <person name="Matos M."/>
            <person name="Flores O."/>
            <person name="Ruiz J.C."/>
            <person name="Rodrigues-Pousada C."/>
        </authorList>
    </citation>
    <scope>NUCLEOTIDE SEQUENCE [LARGE SCALE GENOMIC DNA]</scope>
    <source>
        <strain evidence="10">ATCC 19364 / DSM 1382 / NCIMB 9332 / VKM B-1759</strain>
    </source>
</reference>
<dbReference type="eggNOG" id="COG0577">
    <property type="taxonomic scope" value="Bacteria"/>
</dbReference>
<dbReference type="EMBL" id="CP006585">
    <property type="protein sequence ID" value="AGW14669.1"/>
    <property type="molecule type" value="Genomic_DNA"/>
</dbReference>
<dbReference type="HOGENOM" id="CLU_000604_8_8_7"/>
<keyword evidence="2" id="KW-1003">Cell membrane</keyword>
<dbReference type="PANTHER" id="PTHR30572">
    <property type="entry name" value="MEMBRANE COMPONENT OF TRANSPORTER-RELATED"/>
    <property type="match status" value="1"/>
</dbReference>
<dbReference type="KEGG" id="dgg:DGI_2944"/>
<dbReference type="Pfam" id="PF12704">
    <property type="entry name" value="MacB_PCD"/>
    <property type="match status" value="1"/>
</dbReference>
<reference evidence="9 10" key="1">
    <citation type="journal article" date="2013" name="J. Bacteriol.">
        <title>Roles of HynAB and Ech, the only two hydrogenases found in the model sulfate reducer Desulfovibrio gigas.</title>
        <authorList>
            <person name="Morais-Silva F.O."/>
            <person name="Santos C.I."/>
            <person name="Rodrigues R."/>
            <person name="Pereira I.A."/>
            <person name="Rodrigues-Pousada C."/>
        </authorList>
    </citation>
    <scope>NUCLEOTIDE SEQUENCE [LARGE SCALE GENOMIC DNA]</scope>
    <source>
        <strain evidence="10">ATCC 19364 / DSM 1382 / NCIMB 9332 / VKM B-1759</strain>
    </source>
</reference>
<dbReference type="OrthoDB" id="241967at2"/>
<keyword evidence="10" id="KW-1185">Reference proteome</keyword>
<dbReference type="Pfam" id="PF02687">
    <property type="entry name" value="FtsX"/>
    <property type="match status" value="1"/>
</dbReference>
<dbReference type="STRING" id="1121448.DGI_2944"/>
<evidence type="ECO:0000256" key="6">
    <source>
        <dbReference type="SAM" id="Phobius"/>
    </source>
</evidence>
<feature type="transmembrane region" description="Helical" evidence="6">
    <location>
        <begin position="302"/>
        <end position="332"/>
    </location>
</feature>
<dbReference type="InterPro" id="IPR003838">
    <property type="entry name" value="ABC3_permease_C"/>
</dbReference>
<evidence type="ECO:0000256" key="2">
    <source>
        <dbReference type="ARBA" id="ARBA00022475"/>
    </source>
</evidence>
<evidence type="ECO:0000259" key="8">
    <source>
        <dbReference type="Pfam" id="PF12704"/>
    </source>
</evidence>
<gene>
    <name evidence="9" type="ORF">DGI_2944</name>
</gene>
<evidence type="ECO:0000256" key="1">
    <source>
        <dbReference type="ARBA" id="ARBA00004651"/>
    </source>
</evidence>
<dbReference type="GO" id="GO:0005886">
    <property type="term" value="C:plasma membrane"/>
    <property type="evidence" value="ECO:0007669"/>
    <property type="project" value="UniProtKB-SubCell"/>
</dbReference>
<dbReference type="Proteomes" id="UP000016587">
    <property type="component" value="Chromosome"/>
</dbReference>